<evidence type="ECO:0000256" key="1">
    <source>
        <dbReference type="SAM" id="MobiDB-lite"/>
    </source>
</evidence>
<comment type="caution">
    <text evidence="2">The sequence shown here is derived from an EMBL/GenBank/DDBJ whole genome shotgun (WGS) entry which is preliminary data.</text>
</comment>
<evidence type="ECO:0000313" key="3">
    <source>
        <dbReference type="Proteomes" id="UP001430848"/>
    </source>
</evidence>
<dbReference type="InterPro" id="IPR012338">
    <property type="entry name" value="Beta-lactam/transpept-like"/>
</dbReference>
<proteinExistence type="predicted"/>
<evidence type="ECO:0008006" key="4">
    <source>
        <dbReference type="Google" id="ProtNLM"/>
    </source>
</evidence>
<reference evidence="2 3" key="1">
    <citation type="submission" date="2024-02" db="EMBL/GenBank/DDBJ databases">
        <title>De novo assembly and annotation of 12 fungi associated with fruit tree decline syndrome in Ontario, Canada.</title>
        <authorList>
            <person name="Sulman M."/>
            <person name="Ellouze W."/>
            <person name="Ilyukhin E."/>
        </authorList>
    </citation>
    <scope>NUCLEOTIDE SEQUENCE [LARGE SCALE GENOMIC DNA]</scope>
    <source>
        <strain evidence="2 3">M169</strain>
    </source>
</reference>
<feature type="region of interest" description="Disordered" evidence="1">
    <location>
        <begin position="42"/>
        <end position="65"/>
    </location>
</feature>
<dbReference type="Gene3D" id="3.40.710.10">
    <property type="entry name" value="DD-peptidase/beta-lactamase superfamily"/>
    <property type="match status" value="1"/>
</dbReference>
<evidence type="ECO:0000313" key="2">
    <source>
        <dbReference type="EMBL" id="KAK7738932.1"/>
    </source>
</evidence>
<dbReference type="SUPFAM" id="SSF56601">
    <property type="entry name" value="beta-lactamase/transpeptidase-like"/>
    <property type="match status" value="1"/>
</dbReference>
<keyword evidence="3" id="KW-1185">Reference proteome</keyword>
<gene>
    <name evidence="2" type="ORF">SLS63_002269</name>
</gene>
<protein>
    <recommendedName>
        <fullName evidence="4">Beta-lactamase-related domain-containing protein</fullName>
    </recommendedName>
</protein>
<dbReference type="Proteomes" id="UP001430848">
    <property type="component" value="Unassembled WGS sequence"/>
</dbReference>
<sequence>MTDDAHTPILSVIGVRSSVDDMLKLTKAMIAAYNREVDINPKSTMRAKPQTPFGKSQLSGRPGQKSMRVSHMDLMDSPDHVKGNVIAHVGYNNGFTSSITIFPRTQTAIVALANGMDLGDPADWAVKILAQALFETTPQVDLVALATKEADLWRRWFDNILIEWLADRRIMHQESDLAEYVGDYEGLNTTVHIFLNPETAHLAITINLCEGSRFGLELYGYDTYSFFPLTKDEWLRNGMWDWDEFYVAVLYFHRDDDGKVFRFSWRYEADEEDGHLYRTQNKKTS</sequence>
<name>A0ABR1PKM7_DIAER</name>
<dbReference type="EMBL" id="JAKNSF020000005">
    <property type="protein sequence ID" value="KAK7738932.1"/>
    <property type="molecule type" value="Genomic_DNA"/>
</dbReference>
<organism evidence="2 3">
    <name type="scientific">Diaporthe eres</name>
    <name type="common">Phomopsis oblonga</name>
    <dbReference type="NCBI Taxonomy" id="83184"/>
    <lineage>
        <taxon>Eukaryota</taxon>
        <taxon>Fungi</taxon>
        <taxon>Dikarya</taxon>
        <taxon>Ascomycota</taxon>
        <taxon>Pezizomycotina</taxon>
        <taxon>Sordariomycetes</taxon>
        <taxon>Sordariomycetidae</taxon>
        <taxon>Diaporthales</taxon>
        <taxon>Diaporthaceae</taxon>
        <taxon>Diaporthe</taxon>
        <taxon>Diaporthe eres species complex</taxon>
    </lineage>
</organism>
<accession>A0ABR1PKM7</accession>